<feature type="region of interest" description="Disordered" evidence="1">
    <location>
        <begin position="44"/>
        <end position="109"/>
    </location>
</feature>
<evidence type="ECO:0000256" key="2">
    <source>
        <dbReference type="SAM" id="Phobius"/>
    </source>
</evidence>
<feature type="compositionally biased region" description="Polar residues" evidence="1">
    <location>
        <begin position="97"/>
        <end position="109"/>
    </location>
</feature>
<name>A0A7J7JUF1_BUGNE</name>
<dbReference type="AlphaFoldDB" id="A0A7J7JUF1"/>
<dbReference type="EMBL" id="VXIV02001866">
    <property type="protein sequence ID" value="KAF6029008.1"/>
    <property type="molecule type" value="Genomic_DNA"/>
</dbReference>
<gene>
    <name evidence="3" type="ORF">EB796_012679</name>
</gene>
<evidence type="ECO:0000313" key="4">
    <source>
        <dbReference type="Proteomes" id="UP000593567"/>
    </source>
</evidence>
<keyword evidence="2" id="KW-0472">Membrane</keyword>
<sequence>MSDKIGQLLNLTYTGFAFLGLGALLVCVGVCLVILLVVTYRRMSGKGSKPFHPKTYSYGTAPYPQQDWGNTPNPHHPEANPTPAAAPDVEDNPPPYNKTTEALITPEIN</sequence>
<feature type="transmembrane region" description="Helical" evidence="2">
    <location>
        <begin position="16"/>
        <end position="40"/>
    </location>
</feature>
<protein>
    <submittedName>
        <fullName evidence="3">Uncharacterized protein</fullName>
    </submittedName>
</protein>
<evidence type="ECO:0000256" key="1">
    <source>
        <dbReference type="SAM" id="MobiDB-lite"/>
    </source>
</evidence>
<evidence type="ECO:0000313" key="3">
    <source>
        <dbReference type="EMBL" id="KAF6029008.1"/>
    </source>
</evidence>
<dbReference type="Proteomes" id="UP000593567">
    <property type="component" value="Unassembled WGS sequence"/>
</dbReference>
<comment type="caution">
    <text evidence="3">The sequence shown here is derived from an EMBL/GenBank/DDBJ whole genome shotgun (WGS) entry which is preliminary data.</text>
</comment>
<keyword evidence="2" id="KW-0812">Transmembrane</keyword>
<reference evidence="3" key="1">
    <citation type="submission" date="2020-06" db="EMBL/GenBank/DDBJ databases">
        <title>Draft genome of Bugula neritina, a colonial animal packing powerful symbionts and potential medicines.</title>
        <authorList>
            <person name="Rayko M."/>
        </authorList>
    </citation>
    <scope>NUCLEOTIDE SEQUENCE [LARGE SCALE GENOMIC DNA]</scope>
    <source>
        <strain evidence="3">Kwan_BN1</strain>
    </source>
</reference>
<keyword evidence="4" id="KW-1185">Reference proteome</keyword>
<keyword evidence="2" id="KW-1133">Transmembrane helix</keyword>
<proteinExistence type="predicted"/>
<organism evidence="3 4">
    <name type="scientific">Bugula neritina</name>
    <name type="common">Brown bryozoan</name>
    <name type="synonym">Sertularia neritina</name>
    <dbReference type="NCBI Taxonomy" id="10212"/>
    <lineage>
        <taxon>Eukaryota</taxon>
        <taxon>Metazoa</taxon>
        <taxon>Spiralia</taxon>
        <taxon>Lophotrochozoa</taxon>
        <taxon>Bryozoa</taxon>
        <taxon>Gymnolaemata</taxon>
        <taxon>Cheilostomatida</taxon>
        <taxon>Flustrina</taxon>
        <taxon>Buguloidea</taxon>
        <taxon>Bugulidae</taxon>
        <taxon>Bugula</taxon>
    </lineage>
</organism>
<accession>A0A7J7JUF1</accession>